<dbReference type="Gene3D" id="3.40.605.10">
    <property type="entry name" value="Aldehyde Dehydrogenase, Chain A, domain 1"/>
    <property type="match status" value="1"/>
</dbReference>
<dbReference type="InterPro" id="IPR029510">
    <property type="entry name" value="Ald_DH_CS_GLU"/>
</dbReference>
<keyword evidence="2 4" id="KW-0560">Oxidoreductase</keyword>
<keyword evidence="7" id="KW-1185">Reference proteome</keyword>
<dbReference type="PROSITE" id="PS00687">
    <property type="entry name" value="ALDEHYDE_DEHYDR_GLU"/>
    <property type="match status" value="1"/>
</dbReference>
<sequence>MDAHTTTREQLDAQSLFIGGEWVEPSSSARIEVRSASSEERIGSVPEAQEADVDAAVAAARRAFEDPSGWSRWEPSKRADAMDRLADEYEKRGDQLARLVAAQNGMPISIAEQLEGGFPVAVMRYFSGLTRTAQFEESHPHLMGGTTTVRREPIGVVGAIAPWNFPQTLAAFKYAPALAAGCTVVLKPSPETVLDSVVLAEAIIAAGLPPGVINIVPGGREIGAHLVSHRGIDKVAFTGSTAAGRSIAETCGRLLRPVTLELGGKSASIILDDANLDLAEIGENLFGATFLNNGQTCFLGTRVLAPRSRYDEVVGMMEAFANSLAVGDALDPATQIGPMASERQRDRVEGYIAKGSGDGARLVTGGGRPADLDRGWFVQPTIFADVDNNHTIAQEEIFGPVLSIIPYGDEAEAISIANDSDFGLGGSVWTADGERGFDVAKRIHTGTIGINHYMVDPSSPFGGVKDSGIGRELGPDAIGNFQHVKSIYR</sequence>
<proteinExistence type="inferred from homology"/>
<evidence type="ECO:0000313" key="6">
    <source>
        <dbReference type="EMBL" id="MEK8069834.1"/>
    </source>
</evidence>
<dbReference type="Gene3D" id="3.40.309.10">
    <property type="entry name" value="Aldehyde Dehydrogenase, Chain A, domain 2"/>
    <property type="match status" value="1"/>
</dbReference>
<evidence type="ECO:0000259" key="5">
    <source>
        <dbReference type="Pfam" id="PF00171"/>
    </source>
</evidence>
<dbReference type="Proteomes" id="UP001456513">
    <property type="component" value="Unassembled WGS sequence"/>
</dbReference>
<evidence type="ECO:0000313" key="7">
    <source>
        <dbReference type="Proteomes" id="UP001456513"/>
    </source>
</evidence>
<evidence type="ECO:0000256" key="1">
    <source>
        <dbReference type="ARBA" id="ARBA00009986"/>
    </source>
</evidence>
<dbReference type="InterPro" id="IPR015590">
    <property type="entry name" value="Aldehyde_DH_dom"/>
</dbReference>
<evidence type="ECO:0000256" key="3">
    <source>
        <dbReference type="PROSITE-ProRule" id="PRU10007"/>
    </source>
</evidence>
<accession>A0ABU9CQZ6</accession>
<feature type="domain" description="Aldehyde dehydrogenase" evidence="5">
    <location>
        <begin position="22"/>
        <end position="487"/>
    </location>
</feature>
<dbReference type="InterPro" id="IPR016161">
    <property type="entry name" value="Ald_DH/histidinol_DH"/>
</dbReference>
<name>A0ABU9CQZ6_9NOCA</name>
<evidence type="ECO:0000256" key="2">
    <source>
        <dbReference type="ARBA" id="ARBA00023002"/>
    </source>
</evidence>
<comment type="similarity">
    <text evidence="1 4">Belongs to the aldehyde dehydrogenase family.</text>
</comment>
<comment type="caution">
    <text evidence="6">The sequence shown here is derived from an EMBL/GenBank/DDBJ whole genome shotgun (WGS) entry which is preliminary data.</text>
</comment>
<reference evidence="6 7" key="1">
    <citation type="submission" date="2024-03" db="EMBL/GenBank/DDBJ databases">
        <title>Rhodococcus navarretei sp. nov. and Pseudarthrobacter quantumdoti sp. nov., two new species with the ability to biosynthesize Quantum Dots isolated from soil samples at Union Glacier, Antarctica.</title>
        <authorList>
            <person name="Vargas M."/>
        </authorList>
    </citation>
    <scope>NUCLEOTIDE SEQUENCE [LARGE SCALE GENOMIC DNA]</scope>
    <source>
        <strain evidence="6 7">EXRC-4A-4</strain>
    </source>
</reference>
<dbReference type="InterPro" id="IPR016162">
    <property type="entry name" value="Ald_DH_N"/>
</dbReference>
<dbReference type="EMBL" id="JBBPCN010000001">
    <property type="protein sequence ID" value="MEK8069834.1"/>
    <property type="molecule type" value="Genomic_DNA"/>
</dbReference>
<gene>
    <name evidence="6" type="ORF">AABD04_03115</name>
</gene>
<feature type="active site" evidence="3">
    <location>
        <position position="261"/>
    </location>
</feature>
<organism evidence="6 7">
    <name type="scientific">Rhodococcus navarretei</name>
    <dbReference type="NCBI Taxonomy" id="3128981"/>
    <lineage>
        <taxon>Bacteria</taxon>
        <taxon>Bacillati</taxon>
        <taxon>Actinomycetota</taxon>
        <taxon>Actinomycetes</taxon>
        <taxon>Mycobacteriales</taxon>
        <taxon>Nocardiaceae</taxon>
        <taxon>Rhodococcus</taxon>
    </lineage>
</organism>
<dbReference type="InterPro" id="IPR016163">
    <property type="entry name" value="Ald_DH_C"/>
</dbReference>
<dbReference type="CDD" id="cd07139">
    <property type="entry name" value="ALDH_AldA-Rv0768"/>
    <property type="match status" value="1"/>
</dbReference>
<dbReference type="PANTHER" id="PTHR42804">
    <property type="entry name" value="ALDEHYDE DEHYDROGENASE"/>
    <property type="match status" value="1"/>
</dbReference>
<dbReference type="SUPFAM" id="SSF53720">
    <property type="entry name" value="ALDH-like"/>
    <property type="match status" value="1"/>
</dbReference>
<dbReference type="Pfam" id="PF00171">
    <property type="entry name" value="Aldedh"/>
    <property type="match status" value="1"/>
</dbReference>
<dbReference type="RefSeq" id="WP_243596955.1">
    <property type="nucleotide sequence ID" value="NZ_JBBPCN010000001.1"/>
</dbReference>
<protein>
    <submittedName>
        <fullName evidence="6">Aldehyde dehydrogenase</fullName>
    </submittedName>
</protein>
<evidence type="ECO:0000256" key="4">
    <source>
        <dbReference type="RuleBase" id="RU003345"/>
    </source>
</evidence>
<dbReference type="PANTHER" id="PTHR42804:SF1">
    <property type="entry name" value="ALDEHYDE DEHYDROGENASE-RELATED"/>
    <property type="match status" value="1"/>
</dbReference>